<evidence type="ECO:0000313" key="2">
    <source>
        <dbReference type="Proteomes" id="UP000248291"/>
    </source>
</evidence>
<dbReference type="EMBL" id="BGKA01000065">
    <property type="protein sequence ID" value="GBH15790.1"/>
    <property type="molecule type" value="Genomic_DNA"/>
</dbReference>
<dbReference type="Pfam" id="PF20118">
    <property type="entry name" value="DUF6508"/>
    <property type="match status" value="1"/>
</dbReference>
<accession>A0AAN4Q2Z2</accession>
<comment type="caution">
    <text evidence="1">The sequence shown here is derived from an EMBL/GenBank/DDBJ whole genome shotgun (WGS) entry which is preliminary data.</text>
</comment>
<proteinExistence type="predicted"/>
<evidence type="ECO:0000313" key="1">
    <source>
        <dbReference type="EMBL" id="GBH15790.1"/>
    </source>
</evidence>
<protein>
    <submittedName>
        <fullName evidence="1">Amino acid permease</fullName>
    </submittedName>
</protein>
<dbReference type="AlphaFoldDB" id="A0AAN4Q2Z2"/>
<organism evidence="1 2">
    <name type="scientific">Pseudomonas syringae pv. actinidiae</name>
    <dbReference type="NCBI Taxonomy" id="103796"/>
    <lineage>
        <taxon>Bacteria</taxon>
        <taxon>Pseudomonadati</taxon>
        <taxon>Pseudomonadota</taxon>
        <taxon>Gammaproteobacteria</taxon>
        <taxon>Pseudomonadales</taxon>
        <taxon>Pseudomonadaceae</taxon>
        <taxon>Pseudomonas</taxon>
        <taxon>Pseudomonas syringae</taxon>
    </lineage>
</organism>
<dbReference type="Proteomes" id="UP000248291">
    <property type="component" value="Unassembled WGS sequence"/>
</dbReference>
<dbReference type="InterPro" id="IPR045425">
    <property type="entry name" value="DUF6508"/>
</dbReference>
<name>A0AAN4Q2Z2_PSESF</name>
<gene>
    <name evidence="1" type="ORF">KPSA3_01722</name>
</gene>
<reference evidence="1 2" key="1">
    <citation type="submission" date="2018-04" db="EMBL/GenBank/DDBJ databases">
        <title>Draft genome sequence of Pseudomonas syringae pv. actinidiae biovar 3 strains isolated from kiwifruit in Kagawa prefecture.</title>
        <authorList>
            <person name="Tabuchi M."/>
            <person name="Saito M."/>
            <person name="Fujiwara S."/>
            <person name="Sasa N."/>
            <person name="Akimitsu K."/>
            <person name="Gomi K."/>
            <person name="Konishi-Sugita S."/>
            <person name="Hamano K."/>
            <person name="Kataoka I."/>
        </authorList>
    </citation>
    <scope>NUCLEOTIDE SEQUENCE [LARGE SCALE GENOMIC DNA]</scope>
    <source>
        <strain evidence="1 2">MAFF212211</strain>
    </source>
</reference>
<sequence length="345" mass="38820">MKRIPQTSYKGAQMIKLLRHLKARFGQKRTAPPPASAPIAEPASQGQLVSRVQQNLAWLPVYQEPEPLNSPPPACPPLGRENESLLIRYRAYIAQVEQADRTTLDEACCQTGRQLAQELLDTAITMASWKADSSPNMYWLIQSAAIASMFADGVQSEAFQRYREHLQHYRKGRLTAGQVSAFDIYVGWHTPKPVRAFLPHPSSETRSPSEPSPTPEDIDELLSYLPRLYPDGVAIKTYVLKENTYWPEYFKVVGDFYRASGKGCWTDFDYINHGDDAYIAQANLADIQTMLTYCNKGERFCDGHHGGMIERGYMLKILRRLNVLRGACTTIPGVPYSSRTALTGE</sequence>